<dbReference type="OrthoDB" id="1736806at2759"/>
<evidence type="ECO:0000313" key="3">
    <source>
        <dbReference type="Proteomes" id="UP000325315"/>
    </source>
</evidence>
<evidence type="ECO:0000259" key="1">
    <source>
        <dbReference type="Pfam" id="PF17919"/>
    </source>
</evidence>
<dbReference type="Gene3D" id="3.10.20.370">
    <property type="match status" value="1"/>
</dbReference>
<name>A0A5B6X538_9ROSI</name>
<comment type="caution">
    <text evidence="2">The sequence shown here is derived from an EMBL/GenBank/DDBJ whole genome shotgun (WGS) entry which is preliminary data.</text>
</comment>
<dbReference type="Proteomes" id="UP000325315">
    <property type="component" value="Unassembled WGS sequence"/>
</dbReference>
<keyword evidence="3" id="KW-1185">Reference proteome</keyword>
<dbReference type="InterPro" id="IPR041577">
    <property type="entry name" value="RT_RNaseH_2"/>
</dbReference>
<sequence>MELPFEEFDIILGIDWLVKHRVSLDCATKRVILRTEEDEEVVVIGERRDYLSHVIFALVAEKLVQKGCKAYLAYISTTASGNSSIGDIRTDSLWALRVPSYAFWVDECTATFMDLINLVFQPYLDQFVMVFIDDILVYSKAEDEHDEHFRVAPVLIQPESGKEFVVYSDASYFGLGCVLMQDGKVVAYASRQLKTHEGNYPTHDLELAAVVLALKIWKHYLYEYHPGKANVVADALSRRVMFDLRAMFAHLSLFDDGSLLAELQVKPAWIELIRDKQLGDESLSLRFRQIESGTNFNFGLNSNGVLCFRGRICVPNDSDMLQSILREAHNNPCVMHPGGNKMYRDLCELYWLPG</sequence>
<dbReference type="AlphaFoldDB" id="A0A5B6X538"/>
<dbReference type="Pfam" id="PF08284">
    <property type="entry name" value="RVP_2"/>
    <property type="match status" value="1"/>
</dbReference>
<reference evidence="3" key="1">
    <citation type="journal article" date="2019" name="Plant Biotechnol. J.">
        <title>Genome sequencing of the Australian wild diploid species Gossypium australe highlights disease resistance and delayed gland morphogenesis.</title>
        <authorList>
            <person name="Cai Y."/>
            <person name="Cai X."/>
            <person name="Wang Q."/>
            <person name="Wang P."/>
            <person name="Zhang Y."/>
            <person name="Cai C."/>
            <person name="Xu Y."/>
            <person name="Wang K."/>
            <person name="Zhou Z."/>
            <person name="Wang C."/>
            <person name="Geng S."/>
            <person name="Li B."/>
            <person name="Dong Q."/>
            <person name="Hou Y."/>
            <person name="Wang H."/>
            <person name="Ai P."/>
            <person name="Liu Z."/>
            <person name="Yi F."/>
            <person name="Sun M."/>
            <person name="An G."/>
            <person name="Cheng J."/>
            <person name="Zhang Y."/>
            <person name="Shi Q."/>
            <person name="Xie Y."/>
            <person name="Shi X."/>
            <person name="Chang Y."/>
            <person name="Huang F."/>
            <person name="Chen Y."/>
            <person name="Hong S."/>
            <person name="Mi L."/>
            <person name="Sun Q."/>
            <person name="Zhang L."/>
            <person name="Zhou B."/>
            <person name="Peng R."/>
            <person name="Zhang X."/>
            <person name="Liu F."/>
        </authorList>
    </citation>
    <scope>NUCLEOTIDE SEQUENCE [LARGE SCALE GENOMIC DNA]</scope>
    <source>
        <strain evidence="3">cv. PA1801</strain>
    </source>
</reference>
<dbReference type="EMBL" id="SMMG02000001">
    <property type="protein sequence ID" value="KAA3488115.1"/>
    <property type="molecule type" value="Genomic_DNA"/>
</dbReference>
<dbReference type="InterPro" id="IPR043128">
    <property type="entry name" value="Rev_trsase/Diguanyl_cyclase"/>
</dbReference>
<dbReference type="PANTHER" id="PTHR34072:SF52">
    <property type="entry name" value="RIBONUCLEASE H"/>
    <property type="match status" value="1"/>
</dbReference>
<feature type="domain" description="Reverse transcriptase/retrotransposon-derived protein RNase H-like" evidence="1">
    <location>
        <begin position="146"/>
        <end position="225"/>
    </location>
</feature>
<dbReference type="InterPro" id="IPR021109">
    <property type="entry name" value="Peptidase_aspartic_dom_sf"/>
</dbReference>
<proteinExistence type="predicted"/>
<accession>A0A5B6X538</accession>
<dbReference type="Pfam" id="PF17919">
    <property type="entry name" value="RT_RNaseH_2"/>
    <property type="match status" value="1"/>
</dbReference>
<dbReference type="CDD" id="cd09274">
    <property type="entry name" value="RNase_HI_RT_Ty3"/>
    <property type="match status" value="1"/>
</dbReference>
<protein>
    <submittedName>
        <fullName evidence="2">Integrase</fullName>
    </submittedName>
</protein>
<evidence type="ECO:0000313" key="2">
    <source>
        <dbReference type="EMBL" id="KAA3488115.1"/>
    </source>
</evidence>
<dbReference type="Gene3D" id="2.40.70.10">
    <property type="entry name" value="Acid Proteases"/>
    <property type="match status" value="1"/>
</dbReference>
<dbReference type="Gene3D" id="1.10.340.70">
    <property type="match status" value="1"/>
</dbReference>
<dbReference type="PANTHER" id="PTHR34072">
    <property type="entry name" value="ENZYMATIC POLYPROTEIN-RELATED"/>
    <property type="match status" value="1"/>
</dbReference>
<dbReference type="Gene3D" id="3.30.70.270">
    <property type="match status" value="1"/>
</dbReference>
<gene>
    <name evidence="2" type="ORF">EPI10_031892</name>
</gene>
<organism evidence="2 3">
    <name type="scientific">Gossypium australe</name>
    <dbReference type="NCBI Taxonomy" id="47621"/>
    <lineage>
        <taxon>Eukaryota</taxon>
        <taxon>Viridiplantae</taxon>
        <taxon>Streptophyta</taxon>
        <taxon>Embryophyta</taxon>
        <taxon>Tracheophyta</taxon>
        <taxon>Spermatophyta</taxon>
        <taxon>Magnoliopsida</taxon>
        <taxon>eudicotyledons</taxon>
        <taxon>Gunneridae</taxon>
        <taxon>Pentapetalae</taxon>
        <taxon>rosids</taxon>
        <taxon>malvids</taxon>
        <taxon>Malvales</taxon>
        <taxon>Malvaceae</taxon>
        <taxon>Malvoideae</taxon>
        <taxon>Gossypium</taxon>
    </lineage>
</organism>
<dbReference type="SUPFAM" id="SSF56672">
    <property type="entry name" value="DNA/RNA polymerases"/>
    <property type="match status" value="1"/>
</dbReference>
<dbReference type="InterPro" id="IPR043502">
    <property type="entry name" value="DNA/RNA_pol_sf"/>
</dbReference>